<dbReference type="PANTHER" id="PTHR43273:SF3">
    <property type="entry name" value="ANAEROBIC SULFATASE-MATURATING ENZYME HOMOLOG ASLB-RELATED"/>
    <property type="match status" value="1"/>
</dbReference>
<comment type="similarity">
    <text evidence="6">Belongs to the radical SAM superfamily. Anaerobic sulfatase-maturating enzyme family.</text>
</comment>
<dbReference type="InterPro" id="IPR013785">
    <property type="entry name" value="Aldolase_TIM"/>
</dbReference>
<keyword evidence="3" id="KW-0479">Metal-binding</keyword>
<dbReference type="SFLD" id="SFLDS00029">
    <property type="entry name" value="Radical_SAM"/>
    <property type="match status" value="1"/>
</dbReference>
<protein>
    <submittedName>
        <fullName evidence="8">Radical SAM protein</fullName>
    </submittedName>
</protein>
<keyword evidence="9" id="KW-1185">Reference proteome</keyword>
<evidence type="ECO:0000256" key="1">
    <source>
        <dbReference type="ARBA" id="ARBA00001966"/>
    </source>
</evidence>
<evidence type="ECO:0000313" key="9">
    <source>
        <dbReference type="Proteomes" id="UP000309544"/>
    </source>
</evidence>
<accession>A0A5C4RT26</accession>
<keyword evidence="2" id="KW-0949">S-adenosyl-L-methionine</keyword>
<gene>
    <name evidence="8" type="ORF">FGF68_09830</name>
</gene>
<dbReference type="InterPro" id="IPR023867">
    <property type="entry name" value="Sulphatase_maturase_rSAM"/>
</dbReference>
<dbReference type="PANTHER" id="PTHR43273">
    <property type="entry name" value="ANAEROBIC SULFATASE-MATURATING ENZYME HOMOLOG ASLB-RELATED"/>
    <property type="match status" value="1"/>
</dbReference>
<dbReference type="SUPFAM" id="SSF102114">
    <property type="entry name" value="Radical SAM enzymes"/>
    <property type="match status" value="1"/>
</dbReference>
<dbReference type="AlphaFoldDB" id="A0A5C4RT26"/>
<dbReference type="CDD" id="cd01335">
    <property type="entry name" value="Radical_SAM"/>
    <property type="match status" value="1"/>
</dbReference>
<dbReference type="Gene3D" id="3.20.20.70">
    <property type="entry name" value="Aldolase class I"/>
    <property type="match status" value="1"/>
</dbReference>
<evidence type="ECO:0000256" key="6">
    <source>
        <dbReference type="ARBA" id="ARBA00023601"/>
    </source>
</evidence>
<reference evidence="8 9" key="1">
    <citation type="submission" date="2019-05" db="EMBL/GenBank/DDBJ databases">
        <title>Draft Whole-Genome sequence of the green sulfur bacterium Prosthecochloris vibrioformis DSM 260.</title>
        <authorList>
            <person name="Meyer T.E."/>
            <person name="Kyndt J.A."/>
        </authorList>
    </citation>
    <scope>NUCLEOTIDE SEQUENCE [LARGE SCALE GENOMIC DNA]</scope>
    <source>
        <strain evidence="8 9">DSM 260</strain>
    </source>
</reference>
<dbReference type="SFLD" id="SFLDG01067">
    <property type="entry name" value="SPASM/twitch_domain_containing"/>
    <property type="match status" value="1"/>
</dbReference>
<proteinExistence type="inferred from homology"/>
<evidence type="ECO:0000256" key="4">
    <source>
        <dbReference type="ARBA" id="ARBA00023004"/>
    </source>
</evidence>
<dbReference type="SFLD" id="SFLDG01386">
    <property type="entry name" value="main_SPASM_domain-containing"/>
    <property type="match status" value="1"/>
</dbReference>
<name>A0A5C4RT26_PROVB</name>
<evidence type="ECO:0000259" key="7">
    <source>
        <dbReference type="PROSITE" id="PS51918"/>
    </source>
</evidence>
<comment type="caution">
    <text evidence="8">The sequence shown here is derived from an EMBL/GenBank/DDBJ whole genome shotgun (WGS) entry which is preliminary data.</text>
</comment>
<dbReference type="Pfam" id="PF04055">
    <property type="entry name" value="Radical_SAM"/>
    <property type="match status" value="1"/>
</dbReference>
<evidence type="ECO:0000313" key="8">
    <source>
        <dbReference type="EMBL" id="TNJ34132.1"/>
    </source>
</evidence>
<evidence type="ECO:0000256" key="5">
    <source>
        <dbReference type="ARBA" id="ARBA00023014"/>
    </source>
</evidence>
<organism evidence="8 9">
    <name type="scientific">Prosthecochloris vibrioformis</name>
    <name type="common">Chlorobium vibrioforme</name>
    <dbReference type="NCBI Taxonomy" id="1098"/>
    <lineage>
        <taxon>Bacteria</taxon>
        <taxon>Pseudomonadati</taxon>
        <taxon>Chlorobiota</taxon>
        <taxon>Chlorobiia</taxon>
        <taxon>Chlorobiales</taxon>
        <taxon>Chlorobiaceae</taxon>
        <taxon>Prosthecochloris</taxon>
    </lineage>
</organism>
<dbReference type="GO" id="GO:0046872">
    <property type="term" value="F:metal ion binding"/>
    <property type="evidence" value="ECO:0007669"/>
    <property type="project" value="UniProtKB-KW"/>
</dbReference>
<comment type="cofactor">
    <cofactor evidence="1">
        <name>[4Fe-4S] cluster</name>
        <dbReference type="ChEBI" id="CHEBI:49883"/>
    </cofactor>
</comment>
<dbReference type="PROSITE" id="PS51918">
    <property type="entry name" value="RADICAL_SAM"/>
    <property type="match status" value="1"/>
</dbReference>
<dbReference type="GO" id="GO:0016491">
    <property type="term" value="F:oxidoreductase activity"/>
    <property type="evidence" value="ECO:0007669"/>
    <property type="project" value="InterPro"/>
</dbReference>
<evidence type="ECO:0000256" key="3">
    <source>
        <dbReference type="ARBA" id="ARBA00022723"/>
    </source>
</evidence>
<keyword evidence="4" id="KW-0408">Iron</keyword>
<dbReference type="Proteomes" id="UP000309544">
    <property type="component" value="Unassembled WGS sequence"/>
</dbReference>
<keyword evidence="5" id="KW-0411">Iron-sulfur</keyword>
<dbReference type="InterPro" id="IPR007197">
    <property type="entry name" value="rSAM"/>
</dbReference>
<dbReference type="SFLD" id="SFLDG01384">
    <property type="entry name" value="thioether_bond_formation_requi"/>
    <property type="match status" value="1"/>
</dbReference>
<feature type="domain" description="Radical SAM core" evidence="7">
    <location>
        <begin position="29"/>
        <end position="213"/>
    </location>
</feature>
<dbReference type="InterPro" id="IPR058240">
    <property type="entry name" value="rSAM_sf"/>
</dbReference>
<dbReference type="EMBL" id="VDCI01000011">
    <property type="protein sequence ID" value="TNJ34132.1"/>
    <property type="molecule type" value="Genomic_DNA"/>
</dbReference>
<dbReference type="GO" id="GO:0051536">
    <property type="term" value="F:iron-sulfur cluster binding"/>
    <property type="evidence" value="ECO:0007669"/>
    <property type="project" value="UniProtKB-KW"/>
</dbReference>
<evidence type="ECO:0000256" key="2">
    <source>
        <dbReference type="ARBA" id="ARBA00022691"/>
    </source>
</evidence>
<sequence length="213" mass="23733">MKKWIDAGMKTTGLIPLESAGGSCGVQLADEGHIRYTTVHLTEECNLACTYCFGQGHMSGGQMSRQKAVDFARWFAGQARSGSYAVAFFGGEPFLSFSLMRLIIDTIEEHRKPGTYFSFSATSNGTLIRDSHLETLERNRISVMLSTDGDQETHDRFRVDKRGRGSFADFLKGYEHLRKVQPKVTARLTFTPETVGDLVRNHEALLLKGTSKN</sequence>